<keyword evidence="4 6" id="KW-0472">Membrane</keyword>
<dbReference type="InterPro" id="IPR032710">
    <property type="entry name" value="NTF2-like_dom_sf"/>
</dbReference>
<evidence type="ECO:0000313" key="8">
    <source>
        <dbReference type="EMBL" id="MFC3848502.1"/>
    </source>
</evidence>
<feature type="domain" description="Bacterial virulence protein VirB8" evidence="7">
    <location>
        <begin position="66"/>
        <end position="252"/>
    </location>
</feature>
<proteinExistence type="predicted"/>
<dbReference type="EMBL" id="JBHRZO010000059">
    <property type="protein sequence ID" value="MFC3848502.1"/>
    <property type="molecule type" value="Genomic_DNA"/>
</dbReference>
<evidence type="ECO:0000256" key="4">
    <source>
        <dbReference type="ARBA" id="ARBA00023136"/>
    </source>
</evidence>
<evidence type="ECO:0000256" key="6">
    <source>
        <dbReference type="SAM" id="Phobius"/>
    </source>
</evidence>
<evidence type="ECO:0000313" key="9">
    <source>
        <dbReference type="Proteomes" id="UP001595783"/>
    </source>
</evidence>
<sequence>MPSKQQIEGKVPDPPCSAQESLDLEIQDRGRLLKRLFKDSPKPSVFPENVAEMRSVFKMERKLIDYLLIISIFFFITTCLLVIAIIILLPLKEKEPYLVTFATSTQNFAIVQRADKKISANEALVRQLIGAYILNRESITHVKQNEAQRFESIRYQSSYDVWKTFENLVAYHDSIYTNENLTRDVRIINIALIKKGYANADIEVNLYNQGLLESKKRYRVILTYKFLPIKIDFTSMPLNPTGFEVEGYSVTEIATLKELDIKHQILEAPKSKIQETQSPSSKKDYRYRESP</sequence>
<organism evidence="8 9">
    <name type="scientific">Helicobacter baculiformis</name>
    <dbReference type="NCBI Taxonomy" id="427351"/>
    <lineage>
        <taxon>Bacteria</taxon>
        <taxon>Pseudomonadati</taxon>
        <taxon>Campylobacterota</taxon>
        <taxon>Epsilonproteobacteria</taxon>
        <taxon>Campylobacterales</taxon>
        <taxon>Helicobacteraceae</taxon>
        <taxon>Helicobacter</taxon>
    </lineage>
</organism>
<gene>
    <name evidence="8" type="ORF">ACFOPX_08275</name>
</gene>
<evidence type="ECO:0000259" key="7">
    <source>
        <dbReference type="Pfam" id="PF04335"/>
    </source>
</evidence>
<comment type="subcellular location">
    <subcellularLocation>
        <location evidence="1">Membrane</location>
        <topology evidence="1">Single-pass membrane protein</topology>
    </subcellularLocation>
</comment>
<name>A0ABV7ZIU5_9HELI</name>
<dbReference type="SUPFAM" id="SSF54427">
    <property type="entry name" value="NTF2-like"/>
    <property type="match status" value="1"/>
</dbReference>
<dbReference type="Pfam" id="PF04335">
    <property type="entry name" value="VirB8"/>
    <property type="match status" value="1"/>
</dbReference>
<dbReference type="CDD" id="cd16424">
    <property type="entry name" value="VirB8"/>
    <property type="match status" value="1"/>
</dbReference>
<evidence type="ECO:0000256" key="2">
    <source>
        <dbReference type="ARBA" id="ARBA00022692"/>
    </source>
</evidence>
<feature type="transmembrane region" description="Helical" evidence="6">
    <location>
        <begin position="63"/>
        <end position="89"/>
    </location>
</feature>
<reference evidence="9" key="1">
    <citation type="journal article" date="2019" name="Int. J. Syst. Evol. Microbiol.">
        <title>The Global Catalogue of Microorganisms (GCM) 10K type strain sequencing project: providing services to taxonomists for standard genome sequencing and annotation.</title>
        <authorList>
            <consortium name="The Broad Institute Genomics Platform"/>
            <consortium name="The Broad Institute Genome Sequencing Center for Infectious Disease"/>
            <person name="Wu L."/>
            <person name="Ma J."/>
        </authorList>
    </citation>
    <scope>NUCLEOTIDE SEQUENCE [LARGE SCALE GENOMIC DNA]</scope>
    <source>
        <strain evidence="9">CCUG 53816</strain>
    </source>
</reference>
<evidence type="ECO:0000256" key="3">
    <source>
        <dbReference type="ARBA" id="ARBA00022989"/>
    </source>
</evidence>
<dbReference type="InterPro" id="IPR007430">
    <property type="entry name" value="VirB8"/>
</dbReference>
<evidence type="ECO:0000256" key="5">
    <source>
        <dbReference type="SAM" id="MobiDB-lite"/>
    </source>
</evidence>
<keyword evidence="9" id="KW-1185">Reference proteome</keyword>
<feature type="region of interest" description="Disordered" evidence="5">
    <location>
        <begin position="270"/>
        <end position="291"/>
    </location>
</feature>
<evidence type="ECO:0000256" key="1">
    <source>
        <dbReference type="ARBA" id="ARBA00004167"/>
    </source>
</evidence>
<protein>
    <submittedName>
        <fullName evidence="8">Type IV secretion system protein</fullName>
    </submittedName>
</protein>
<comment type="caution">
    <text evidence="8">The sequence shown here is derived from an EMBL/GenBank/DDBJ whole genome shotgun (WGS) entry which is preliminary data.</text>
</comment>
<keyword evidence="2 6" id="KW-0812">Transmembrane</keyword>
<feature type="compositionally biased region" description="Basic and acidic residues" evidence="5">
    <location>
        <begin position="281"/>
        <end position="291"/>
    </location>
</feature>
<accession>A0ABV7ZIU5</accession>
<dbReference type="RefSeq" id="WP_233708997.1">
    <property type="nucleotide sequence ID" value="NZ_FZMF01000018.1"/>
</dbReference>
<keyword evidence="3 6" id="KW-1133">Transmembrane helix</keyword>
<dbReference type="Proteomes" id="UP001595783">
    <property type="component" value="Unassembled WGS sequence"/>
</dbReference>
<dbReference type="Gene3D" id="3.10.450.230">
    <property type="entry name" value="VirB8 protein"/>
    <property type="match status" value="1"/>
</dbReference>